<keyword evidence="3" id="KW-1185">Reference proteome</keyword>
<dbReference type="GeneID" id="20678924"/>
<evidence type="ECO:0000256" key="1">
    <source>
        <dbReference type="SAM" id="MobiDB-lite"/>
    </source>
</evidence>
<dbReference type="AlphaFoldDB" id="W4KPD9"/>
<dbReference type="RefSeq" id="XP_009541455.1">
    <property type="nucleotide sequence ID" value="XM_009543160.1"/>
</dbReference>
<feature type="region of interest" description="Disordered" evidence="1">
    <location>
        <begin position="1"/>
        <end position="20"/>
    </location>
</feature>
<evidence type="ECO:0000313" key="2">
    <source>
        <dbReference type="EMBL" id="ETW87569.1"/>
    </source>
</evidence>
<proteinExistence type="predicted"/>
<gene>
    <name evidence="2" type="ORF">HETIRDRAFT_99901</name>
</gene>
<reference evidence="2 3" key="1">
    <citation type="journal article" date="2012" name="New Phytol.">
        <title>Insight into trade-off between wood decay and parasitism from the genome of a fungal forest pathogen.</title>
        <authorList>
            <person name="Olson A."/>
            <person name="Aerts A."/>
            <person name="Asiegbu F."/>
            <person name="Belbahri L."/>
            <person name="Bouzid O."/>
            <person name="Broberg A."/>
            <person name="Canback B."/>
            <person name="Coutinho P.M."/>
            <person name="Cullen D."/>
            <person name="Dalman K."/>
            <person name="Deflorio G."/>
            <person name="van Diepen L.T."/>
            <person name="Dunand C."/>
            <person name="Duplessis S."/>
            <person name="Durling M."/>
            <person name="Gonthier P."/>
            <person name="Grimwood J."/>
            <person name="Fossdal C.G."/>
            <person name="Hansson D."/>
            <person name="Henrissat B."/>
            <person name="Hietala A."/>
            <person name="Himmelstrand K."/>
            <person name="Hoffmeister D."/>
            <person name="Hogberg N."/>
            <person name="James T.Y."/>
            <person name="Karlsson M."/>
            <person name="Kohler A."/>
            <person name="Kues U."/>
            <person name="Lee Y.H."/>
            <person name="Lin Y.C."/>
            <person name="Lind M."/>
            <person name="Lindquist E."/>
            <person name="Lombard V."/>
            <person name="Lucas S."/>
            <person name="Lunden K."/>
            <person name="Morin E."/>
            <person name="Murat C."/>
            <person name="Park J."/>
            <person name="Raffaello T."/>
            <person name="Rouze P."/>
            <person name="Salamov A."/>
            <person name="Schmutz J."/>
            <person name="Solheim H."/>
            <person name="Stahlberg J."/>
            <person name="Velez H."/>
            <person name="de Vries R.P."/>
            <person name="Wiebenga A."/>
            <person name="Woodward S."/>
            <person name="Yakovlev I."/>
            <person name="Garbelotto M."/>
            <person name="Martin F."/>
            <person name="Grigoriev I.V."/>
            <person name="Stenlid J."/>
        </authorList>
    </citation>
    <scope>NUCLEOTIDE SEQUENCE [LARGE SCALE GENOMIC DNA]</scope>
    <source>
        <strain evidence="2 3">TC 32-1</strain>
    </source>
</reference>
<dbReference type="KEGG" id="hir:HETIRDRAFT_99901"/>
<sequence>MRDSIAIIPTAEDSSQPPDLSYRRMDCRLVAVHSPTQSEGHHGLREPQAGLADLYAMTDCTHNSAQQPPLDVVVQSFAAADPHRKFPEQPATGKSTILRAPILRASWLIYLRTDGRSVIRAFAVVREGGRNTAPSRLCFGAGFRLADAANRQFYVTAVI</sequence>
<dbReference type="Proteomes" id="UP000030671">
    <property type="component" value="Unassembled WGS sequence"/>
</dbReference>
<organism evidence="2 3">
    <name type="scientific">Heterobasidion irregulare (strain TC 32-1)</name>
    <dbReference type="NCBI Taxonomy" id="747525"/>
    <lineage>
        <taxon>Eukaryota</taxon>
        <taxon>Fungi</taxon>
        <taxon>Dikarya</taxon>
        <taxon>Basidiomycota</taxon>
        <taxon>Agaricomycotina</taxon>
        <taxon>Agaricomycetes</taxon>
        <taxon>Russulales</taxon>
        <taxon>Bondarzewiaceae</taxon>
        <taxon>Heterobasidion</taxon>
        <taxon>Heterobasidion annosum species complex</taxon>
    </lineage>
</organism>
<name>W4KPD9_HETIT</name>
<dbReference type="EMBL" id="KI925454">
    <property type="protein sequence ID" value="ETW87569.1"/>
    <property type="molecule type" value="Genomic_DNA"/>
</dbReference>
<accession>W4KPD9</accession>
<dbReference type="InParanoid" id="W4KPD9"/>
<protein>
    <submittedName>
        <fullName evidence="2">Uncharacterized protein</fullName>
    </submittedName>
</protein>
<dbReference type="HOGENOM" id="CLU_1660985_0_0_1"/>
<evidence type="ECO:0000313" key="3">
    <source>
        <dbReference type="Proteomes" id="UP000030671"/>
    </source>
</evidence>